<dbReference type="AlphaFoldDB" id="A0A5C6TT31"/>
<feature type="signal peptide" evidence="2">
    <location>
        <begin position="1"/>
        <end position="29"/>
    </location>
</feature>
<name>A0A5C6TT31_9SPHN</name>
<dbReference type="InterPro" id="IPR006311">
    <property type="entry name" value="TAT_signal"/>
</dbReference>
<keyword evidence="2" id="KW-0732">Signal</keyword>
<evidence type="ECO:0000256" key="1">
    <source>
        <dbReference type="SAM" id="MobiDB-lite"/>
    </source>
</evidence>
<accession>A0A5C6TT31</accession>
<evidence type="ECO:0000313" key="3">
    <source>
        <dbReference type="EMBL" id="TXC62858.1"/>
    </source>
</evidence>
<sequence>MSTIRHLSRHAAVAAAGLMLAGLAVPASANEAAPAQGRAQHQSAQRNDRDQREICVRTTITGSRMVKRICKTAAEWEAEGGLPTDE</sequence>
<evidence type="ECO:0000256" key="2">
    <source>
        <dbReference type="SAM" id="SignalP"/>
    </source>
</evidence>
<dbReference type="PROSITE" id="PS51318">
    <property type="entry name" value="TAT"/>
    <property type="match status" value="1"/>
</dbReference>
<keyword evidence="4" id="KW-1185">Reference proteome</keyword>
<dbReference type="RefSeq" id="WP_147042245.1">
    <property type="nucleotide sequence ID" value="NZ_BAABIR010000002.1"/>
</dbReference>
<reference evidence="3 4" key="1">
    <citation type="journal article" date="2015" name="J. Microbiol.">
        <title>Sphingosinicella ginsenosidimutans sp. nov., with ginsenoside converting activity.</title>
        <authorList>
            <person name="Kim J.K."/>
            <person name="Kang M.S."/>
            <person name="Park S.C."/>
            <person name="Kim K.M."/>
            <person name="Choi K."/>
            <person name="Yoon M.H."/>
            <person name="Im W.T."/>
        </authorList>
    </citation>
    <scope>NUCLEOTIDE SEQUENCE [LARGE SCALE GENOMIC DNA]</scope>
    <source>
        <strain evidence="3 4">BS-11</strain>
    </source>
</reference>
<comment type="caution">
    <text evidence="3">The sequence shown here is derived from an EMBL/GenBank/DDBJ whole genome shotgun (WGS) entry which is preliminary data.</text>
</comment>
<feature type="region of interest" description="Disordered" evidence="1">
    <location>
        <begin position="29"/>
        <end position="52"/>
    </location>
</feature>
<protein>
    <recommendedName>
        <fullName evidence="5">Secreted protein</fullName>
    </recommendedName>
</protein>
<dbReference type="EMBL" id="VOQQ01000001">
    <property type="protein sequence ID" value="TXC62858.1"/>
    <property type="molecule type" value="Genomic_DNA"/>
</dbReference>
<proteinExistence type="predicted"/>
<organism evidence="3 4">
    <name type="scientific">Allosphingosinicella ginsenosidimutans</name>
    <dbReference type="NCBI Taxonomy" id="1176539"/>
    <lineage>
        <taxon>Bacteria</taxon>
        <taxon>Pseudomonadati</taxon>
        <taxon>Pseudomonadota</taxon>
        <taxon>Alphaproteobacteria</taxon>
        <taxon>Sphingomonadales</taxon>
        <taxon>Sphingomonadaceae</taxon>
        <taxon>Allosphingosinicella</taxon>
    </lineage>
</organism>
<evidence type="ECO:0008006" key="5">
    <source>
        <dbReference type="Google" id="ProtNLM"/>
    </source>
</evidence>
<feature type="chain" id="PRO_5022790335" description="Secreted protein" evidence="2">
    <location>
        <begin position="30"/>
        <end position="86"/>
    </location>
</feature>
<dbReference type="OrthoDB" id="7585345at2"/>
<evidence type="ECO:0000313" key="4">
    <source>
        <dbReference type="Proteomes" id="UP000321249"/>
    </source>
</evidence>
<gene>
    <name evidence="3" type="ORF">FRZ32_03760</name>
</gene>
<dbReference type="Proteomes" id="UP000321249">
    <property type="component" value="Unassembled WGS sequence"/>
</dbReference>